<name>A0A6I3XUP4_9BURK</name>
<dbReference type="OrthoDB" id="6751304at2"/>
<evidence type="ECO:0000313" key="2">
    <source>
        <dbReference type="EMBL" id="MUI15445.1"/>
    </source>
</evidence>
<sequence length="454" mass="49379">MIAPYLKSAGALLVLGLATGMATDLVVGAALAQDLKSGTLTPIGAERAANKDGTIPAWDGKPVNTPPGAGNKRPDPFAAEKPVLSITAANMAQHAEKLTDGTKALLAKWPGMRVDVYPTHRSAVFAQAIYDAVAQNATRAKLTNNGLTVEGAYGGIPFPVPKNGHEALWNHMLSYRGQLTTFTADKYVMTSGGDRVLTNRQRTSLAYPYYDPKGKPDAFSGEWARARLDVTEPPANAGQAMMTIDYVDNYARPKDGWQYVPGQRRVRKSPSLVYDTPDPSAAGVANFDDVNLFIGAQDRYNVKLVGKREIYVPYNNNGLFRKPVNDVIGRGTLNPDAVRWELHRVWVLEATLREGKRNVAAKRRLYLDEDTWQAVLADSWDAQGKLWKTGQAFTLLAGDEPSASTLSYTWHDLLSGGWVYAGAINETGGVAYQDFDSKQLNRFTSSALASGGVR</sequence>
<dbReference type="Pfam" id="PF07044">
    <property type="entry name" value="DUF1329"/>
    <property type="match status" value="1"/>
</dbReference>
<evidence type="ECO:0000256" key="1">
    <source>
        <dbReference type="SAM" id="MobiDB-lite"/>
    </source>
</evidence>
<dbReference type="AlphaFoldDB" id="A0A6I3XUP4"/>
<accession>A0A6I3XUP4</accession>
<comment type="caution">
    <text evidence="2">The sequence shown here is derived from an EMBL/GenBank/DDBJ whole genome shotgun (WGS) entry which is preliminary data.</text>
</comment>
<feature type="region of interest" description="Disordered" evidence="1">
    <location>
        <begin position="51"/>
        <end position="77"/>
    </location>
</feature>
<keyword evidence="3" id="KW-1185">Reference proteome</keyword>
<dbReference type="Proteomes" id="UP000431684">
    <property type="component" value="Unassembled WGS sequence"/>
</dbReference>
<dbReference type="Gene3D" id="2.50.20.10">
    <property type="entry name" value="Lipoprotein localisation LolA/LolB/LppX"/>
    <property type="match status" value="1"/>
</dbReference>
<proteinExistence type="predicted"/>
<gene>
    <name evidence="2" type="ORF">GJV26_23745</name>
</gene>
<organism evidence="2 3">
    <name type="scientific">Pseudoduganella dura</name>
    <dbReference type="NCBI Taxonomy" id="321982"/>
    <lineage>
        <taxon>Bacteria</taxon>
        <taxon>Pseudomonadati</taxon>
        <taxon>Pseudomonadota</taxon>
        <taxon>Betaproteobacteria</taxon>
        <taxon>Burkholderiales</taxon>
        <taxon>Oxalobacteraceae</taxon>
        <taxon>Telluria group</taxon>
        <taxon>Pseudoduganella</taxon>
    </lineage>
</organism>
<dbReference type="EMBL" id="WNWM01000002">
    <property type="protein sequence ID" value="MUI15445.1"/>
    <property type="molecule type" value="Genomic_DNA"/>
</dbReference>
<reference evidence="2 3" key="1">
    <citation type="submission" date="2019-11" db="EMBL/GenBank/DDBJ databases">
        <title>Draft Genome Sequences of Six Type Strains of the Genus Massilia.</title>
        <authorList>
            <person name="Miess H."/>
            <person name="Frediansyah A."/>
            <person name="Goeker M."/>
            <person name="Gross H."/>
        </authorList>
    </citation>
    <scope>NUCLEOTIDE SEQUENCE [LARGE SCALE GENOMIC DNA]</scope>
    <source>
        <strain evidence="2 3">DSM 17513</strain>
    </source>
</reference>
<evidence type="ECO:0000313" key="3">
    <source>
        <dbReference type="Proteomes" id="UP000431684"/>
    </source>
</evidence>
<protein>
    <submittedName>
        <fullName evidence="2">DUF1329 domain-containing protein</fullName>
    </submittedName>
</protein>
<dbReference type="CDD" id="cd16329">
    <property type="entry name" value="LolA_like"/>
    <property type="match status" value="1"/>
</dbReference>
<dbReference type="RefSeq" id="WP_155711141.1">
    <property type="nucleotide sequence ID" value="NZ_BMWU01000004.1"/>
</dbReference>
<dbReference type="InterPro" id="IPR010752">
    <property type="entry name" value="DUF1329"/>
</dbReference>